<keyword evidence="7" id="KW-0067">ATP-binding</keyword>
<keyword evidence="9" id="KW-1133">Transmembrane helix</keyword>
<dbReference type="CDD" id="cd16917">
    <property type="entry name" value="HATPase_UhpB-NarQ-NarX-like"/>
    <property type="match status" value="1"/>
</dbReference>
<dbReference type="EC" id="2.7.13.3" evidence="2"/>
<dbReference type="PANTHER" id="PTHR24421:SF10">
    <property type="entry name" value="NITRATE_NITRITE SENSOR PROTEIN NARQ"/>
    <property type="match status" value="1"/>
</dbReference>
<dbReference type="Proteomes" id="UP000603200">
    <property type="component" value="Unassembled WGS sequence"/>
</dbReference>
<evidence type="ECO:0000256" key="8">
    <source>
        <dbReference type="ARBA" id="ARBA00023012"/>
    </source>
</evidence>
<keyword evidence="5" id="KW-0547">Nucleotide-binding</keyword>
<comment type="caution">
    <text evidence="11">The sequence shown here is derived from an EMBL/GenBank/DDBJ whole genome shotgun (WGS) entry which is preliminary data.</text>
</comment>
<comment type="catalytic activity">
    <reaction evidence="1">
        <text>ATP + protein L-histidine = ADP + protein N-phospho-L-histidine.</text>
        <dbReference type="EC" id="2.7.13.3"/>
    </reaction>
</comment>
<reference evidence="11 12" key="1">
    <citation type="submission" date="2021-01" db="EMBL/GenBank/DDBJ databases">
        <title>Whole genome shotgun sequence of Actinoplanes humidus NBRC 14915.</title>
        <authorList>
            <person name="Komaki H."/>
            <person name="Tamura T."/>
        </authorList>
    </citation>
    <scope>NUCLEOTIDE SEQUENCE [LARGE SCALE GENOMIC DNA]</scope>
    <source>
        <strain evidence="11 12">NBRC 14915</strain>
    </source>
</reference>
<dbReference type="PANTHER" id="PTHR24421">
    <property type="entry name" value="NITRATE/NITRITE SENSOR PROTEIN NARX-RELATED"/>
    <property type="match status" value="1"/>
</dbReference>
<feature type="transmembrane region" description="Helical" evidence="9">
    <location>
        <begin position="135"/>
        <end position="155"/>
    </location>
</feature>
<dbReference type="InterPro" id="IPR011712">
    <property type="entry name" value="Sig_transdc_His_kin_sub3_dim/P"/>
</dbReference>
<evidence type="ECO:0000256" key="6">
    <source>
        <dbReference type="ARBA" id="ARBA00022777"/>
    </source>
</evidence>
<proteinExistence type="predicted"/>
<keyword evidence="9" id="KW-0472">Membrane</keyword>
<sequence>MTFRISGARLSWLLCAAELPVFVVLTFTTAPAAYGILIVACVIATVLAWTGWLALQLRRGDRLPVDPAALSLLVVVASTSGFAGVAGGSSWIVILMLVVCLHAATSLRRRALVVPAAGAAAVGAGWAFGGGDGGTTLVLLALIGGFFAGGLARGLRQAQLREARAGQADRERAAALAERSRIAREIHDILAHSLADLSIQLELADALLTDAGDTSGARDRVRHAHGLAAEGMRETRRAVHALHSDAPPLPETLALLVGAQARLAVTGAPRPLPPAAGLALLRTAQEALTNARKHAPGVPVTVDLLYGPQRTTLIVHNAVPALSPAGTGAAIGSGVGSVEGGYGLAGMNERLRLAGGSLSAGTHSGGWTVRAEVPA</sequence>
<protein>
    <recommendedName>
        <fullName evidence="2">histidine kinase</fullName>
        <ecNumber evidence="2">2.7.13.3</ecNumber>
    </recommendedName>
</protein>
<evidence type="ECO:0000256" key="2">
    <source>
        <dbReference type="ARBA" id="ARBA00012438"/>
    </source>
</evidence>
<evidence type="ECO:0000256" key="4">
    <source>
        <dbReference type="ARBA" id="ARBA00022679"/>
    </source>
</evidence>
<keyword evidence="3" id="KW-0597">Phosphoprotein</keyword>
<dbReference type="InterPro" id="IPR050482">
    <property type="entry name" value="Sensor_HK_TwoCompSys"/>
</dbReference>
<evidence type="ECO:0000256" key="5">
    <source>
        <dbReference type="ARBA" id="ARBA00022741"/>
    </source>
</evidence>
<evidence type="ECO:0000256" key="1">
    <source>
        <dbReference type="ARBA" id="ARBA00000085"/>
    </source>
</evidence>
<dbReference type="Gene3D" id="3.30.565.10">
    <property type="entry name" value="Histidine kinase-like ATPase, C-terminal domain"/>
    <property type="match status" value="1"/>
</dbReference>
<dbReference type="InterPro" id="IPR036890">
    <property type="entry name" value="HATPase_C_sf"/>
</dbReference>
<keyword evidence="9" id="KW-0812">Transmembrane</keyword>
<feature type="transmembrane region" description="Helical" evidence="9">
    <location>
        <begin position="36"/>
        <end position="55"/>
    </location>
</feature>
<dbReference type="SUPFAM" id="SSF55874">
    <property type="entry name" value="ATPase domain of HSP90 chaperone/DNA topoisomerase II/histidine kinase"/>
    <property type="match status" value="1"/>
</dbReference>
<dbReference type="GO" id="GO:0016301">
    <property type="term" value="F:kinase activity"/>
    <property type="evidence" value="ECO:0007669"/>
    <property type="project" value="UniProtKB-KW"/>
</dbReference>
<evidence type="ECO:0000256" key="7">
    <source>
        <dbReference type="ARBA" id="ARBA00022840"/>
    </source>
</evidence>
<keyword evidence="8" id="KW-0902">Two-component regulatory system</keyword>
<accession>A0ABQ4A626</accession>
<evidence type="ECO:0000259" key="10">
    <source>
        <dbReference type="Pfam" id="PF07730"/>
    </source>
</evidence>
<feature type="domain" description="Signal transduction histidine kinase subgroup 3 dimerisation and phosphoacceptor" evidence="10">
    <location>
        <begin position="178"/>
        <end position="245"/>
    </location>
</feature>
<keyword evidence="12" id="KW-1185">Reference proteome</keyword>
<organism evidence="11 12">
    <name type="scientific">Winogradskya humida</name>
    <dbReference type="NCBI Taxonomy" id="113566"/>
    <lineage>
        <taxon>Bacteria</taxon>
        <taxon>Bacillati</taxon>
        <taxon>Actinomycetota</taxon>
        <taxon>Actinomycetes</taxon>
        <taxon>Micromonosporales</taxon>
        <taxon>Micromonosporaceae</taxon>
        <taxon>Winogradskya</taxon>
    </lineage>
</organism>
<evidence type="ECO:0000256" key="9">
    <source>
        <dbReference type="SAM" id="Phobius"/>
    </source>
</evidence>
<feature type="transmembrane region" description="Helical" evidence="9">
    <location>
        <begin position="91"/>
        <end position="107"/>
    </location>
</feature>
<name>A0ABQ4A626_9ACTN</name>
<feature type="transmembrane region" description="Helical" evidence="9">
    <location>
        <begin position="12"/>
        <end position="30"/>
    </location>
</feature>
<dbReference type="Gene3D" id="1.20.5.1930">
    <property type="match status" value="1"/>
</dbReference>
<dbReference type="RefSeq" id="WP_203842739.1">
    <property type="nucleotide sequence ID" value="NZ_BAAATV010000024.1"/>
</dbReference>
<evidence type="ECO:0000256" key="3">
    <source>
        <dbReference type="ARBA" id="ARBA00022553"/>
    </source>
</evidence>
<evidence type="ECO:0000313" key="11">
    <source>
        <dbReference type="EMBL" id="GIE25807.1"/>
    </source>
</evidence>
<keyword evidence="6 11" id="KW-0418">Kinase</keyword>
<evidence type="ECO:0000313" key="12">
    <source>
        <dbReference type="Proteomes" id="UP000603200"/>
    </source>
</evidence>
<gene>
    <name evidence="11" type="ORF">Ahu01nite_089090</name>
</gene>
<dbReference type="EMBL" id="BOMN01000129">
    <property type="protein sequence ID" value="GIE25807.1"/>
    <property type="molecule type" value="Genomic_DNA"/>
</dbReference>
<keyword evidence="4" id="KW-0808">Transferase</keyword>
<feature type="transmembrane region" description="Helical" evidence="9">
    <location>
        <begin position="112"/>
        <end position="129"/>
    </location>
</feature>
<dbReference type="Pfam" id="PF07730">
    <property type="entry name" value="HisKA_3"/>
    <property type="match status" value="1"/>
</dbReference>